<dbReference type="PANTHER" id="PTHR23150:SF19">
    <property type="entry name" value="FORMYLGLYCINE-GENERATING ENZYME"/>
    <property type="match status" value="1"/>
</dbReference>
<dbReference type="SUPFAM" id="SSF56436">
    <property type="entry name" value="C-type lectin-like"/>
    <property type="match status" value="1"/>
</dbReference>
<feature type="domain" description="Sulfatase-modifying factor enzyme-like" evidence="1">
    <location>
        <begin position="49"/>
        <end position="88"/>
    </location>
</feature>
<dbReference type="InterPro" id="IPR051043">
    <property type="entry name" value="Sulfatase_Mod_Factor_Kinase"/>
</dbReference>
<proteinExistence type="predicted"/>
<comment type="caution">
    <text evidence="2">The sequence shown here is derived from an EMBL/GenBank/DDBJ whole genome shotgun (WGS) entry which is preliminary data.</text>
</comment>
<dbReference type="AlphaFoldDB" id="A0A2W5QDV4"/>
<feature type="domain" description="Sulfatase-modifying factor enzyme-like" evidence="1">
    <location>
        <begin position="107"/>
        <end position="205"/>
    </location>
</feature>
<dbReference type="PANTHER" id="PTHR23150">
    <property type="entry name" value="SULFATASE MODIFYING FACTOR 1, 2"/>
    <property type="match status" value="1"/>
</dbReference>
<reference evidence="2 3" key="1">
    <citation type="submission" date="2017-08" db="EMBL/GenBank/DDBJ databases">
        <title>Infants hospitalized years apart are colonized by the same room-sourced microbial strains.</title>
        <authorList>
            <person name="Brooks B."/>
            <person name="Olm M.R."/>
            <person name="Firek B.A."/>
            <person name="Baker R."/>
            <person name="Thomas B.C."/>
            <person name="Morowitz M.J."/>
            <person name="Banfield J.F."/>
        </authorList>
    </citation>
    <scope>NUCLEOTIDE SEQUENCE [LARGE SCALE GENOMIC DNA]</scope>
    <source>
        <strain evidence="2">S2_005_003_R2_41</strain>
    </source>
</reference>
<gene>
    <name evidence="2" type="ORF">DI563_10050</name>
</gene>
<dbReference type="Pfam" id="PF03781">
    <property type="entry name" value="FGE-sulfatase"/>
    <property type="match status" value="2"/>
</dbReference>
<accession>A0A2W5QDV4</accession>
<organism evidence="2 3">
    <name type="scientific">Variovorax paradoxus</name>
    <dbReference type="NCBI Taxonomy" id="34073"/>
    <lineage>
        <taxon>Bacteria</taxon>
        <taxon>Pseudomonadati</taxon>
        <taxon>Pseudomonadota</taxon>
        <taxon>Betaproteobacteria</taxon>
        <taxon>Burkholderiales</taxon>
        <taxon>Comamonadaceae</taxon>
        <taxon>Variovorax</taxon>
    </lineage>
</organism>
<dbReference type="InterPro" id="IPR042095">
    <property type="entry name" value="SUMF_sf"/>
</dbReference>
<protein>
    <recommendedName>
        <fullName evidence="1">Sulfatase-modifying factor enzyme-like domain-containing protein</fullName>
    </recommendedName>
</protein>
<dbReference type="InterPro" id="IPR005532">
    <property type="entry name" value="SUMF_dom"/>
</dbReference>
<sequence length="205" mass="21615">MVKVGSLCLDKYEASLWTTPHGETQLNAVPPECAPNGVGCVNIVYALSKPNVQPARSLTWFQASIACANTGKRLPTNAEWQQAAVGTPDSGGRCNIQSGAVTLTGQNSQCRSALGIYDLVGNVSEWVADWMQSNTRNDGGNVSTVEFGQDVIAGIDEGAPESARLPPALIRGGSFRDGTGAGAYALDAQNGPSRTRDWIGFRCAR</sequence>
<name>A0A2W5QDV4_VARPD</name>
<dbReference type="Gene3D" id="3.90.1580.10">
    <property type="entry name" value="paralog of FGE (formylglycine-generating enzyme)"/>
    <property type="match status" value="1"/>
</dbReference>
<dbReference type="GO" id="GO:0120147">
    <property type="term" value="F:formylglycine-generating oxidase activity"/>
    <property type="evidence" value="ECO:0007669"/>
    <property type="project" value="TreeGrafter"/>
</dbReference>
<dbReference type="EMBL" id="QFPP01000093">
    <property type="protein sequence ID" value="PZQ75294.1"/>
    <property type="molecule type" value="Genomic_DNA"/>
</dbReference>
<dbReference type="InterPro" id="IPR016187">
    <property type="entry name" value="CTDL_fold"/>
</dbReference>
<evidence type="ECO:0000313" key="2">
    <source>
        <dbReference type="EMBL" id="PZQ75294.1"/>
    </source>
</evidence>
<evidence type="ECO:0000313" key="3">
    <source>
        <dbReference type="Proteomes" id="UP000249135"/>
    </source>
</evidence>
<dbReference type="Proteomes" id="UP000249135">
    <property type="component" value="Unassembled WGS sequence"/>
</dbReference>
<evidence type="ECO:0000259" key="1">
    <source>
        <dbReference type="Pfam" id="PF03781"/>
    </source>
</evidence>